<name>A0ABV6DYP6_9ACTN</name>
<dbReference type="Proteomes" id="UP001589698">
    <property type="component" value="Unassembled WGS sequence"/>
</dbReference>
<accession>A0ABV6DYP6</accession>
<dbReference type="RefSeq" id="WP_378517455.1">
    <property type="nucleotide sequence ID" value="NZ_CBCSDI010000025.1"/>
</dbReference>
<organism evidence="2 3">
    <name type="scientific">Nocardioides zeicaulis</name>
    <dbReference type="NCBI Taxonomy" id="1776857"/>
    <lineage>
        <taxon>Bacteria</taxon>
        <taxon>Bacillati</taxon>
        <taxon>Actinomycetota</taxon>
        <taxon>Actinomycetes</taxon>
        <taxon>Propionibacteriales</taxon>
        <taxon>Nocardioidaceae</taxon>
        <taxon>Nocardioides</taxon>
    </lineage>
</organism>
<reference evidence="2 3" key="1">
    <citation type="submission" date="2024-09" db="EMBL/GenBank/DDBJ databases">
        <authorList>
            <person name="Sun Q."/>
            <person name="Mori K."/>
        </authorList>
    </citation>
    <scope>NUCLEOTIDE SEQUENCE [LARGE SCALE GENOMIC DNA]</scope>
    <source>
        <strain evidence="2 3">CCM 8654</strain>
    </source>
</reference>
<keyword evidence="3" id="KW-1185">Reference proteome</keyword>
<dbReference type="EMBL" id="JBHLXH010000001">
    <property type="protein sequence ID" value="MFC0221783.1"/>
    <property type="molecule type" value="Genomic_DNA"/>
</dbReference>
<evidence type="ECO:0000259" key="1">
    <source>
        <dbReference type="Pfam" id="PF11716"/>
    </source>
</evidence>
<dbReference type="InterPro" id="IPR024344">
    <property type="entry name" value="MDMPI_metal-binding"/>
</dbReference>
<dbReference type="Gene3D" id="1.20.120.450">
    <property type="entry name" value="dinb family like domain"/>
    <property type="match status" value="1"/>
</dbReference>
<keyword evidence="2" id="KW-0413">Isomerase</keyword>
<dbReference type="InterPro" id="IPR034660">
    <property type="entry name" value="DinB/YfiT-like"/>
</dbReference>
<gene>
    <name evidence="2" type="ORF">ACFFJG_04770</name>
</gene>
<proteinExistence type="predicted"/>
<dbReference type="GO" id="GO:0016853">
    <property type="term" value="F:isomerase activity"/>
    <property type="evidence" value="ECO:0007669"/>
    <property type="project" value="UniProtKB-KW"/>
</dbReference>
<protein>
    <submittedName>
        <fullName evidence="2">Maleylpyruvate isomerase N-terminal domain-containing protein</fullName>
    </submittedName>
</protein>
<evidence type="ECO:0000313" key="3">
    <source>
        <dbReference type="Proteomes" id="UP001589698"/>
    </source>
</evidence>
<sequence length="212" mass="22615">MSLLADVYLALAGVVERLDEHDGWSATGCSGWAVRDLVHHMADDAVRGLVAVHVPGSGEPDRDAVSYWRDWGSDAEKDDAMRRATRAEASLRGWTQLRERHLEAAAATVRAYDSLAPDAVLTTQGHTLTAADLASTLAVEATLHHADLVLHLEAAPPTGAGLAEVRRVVESLLGRELAGWTDERVALVGTGRAAPTDAERSDLTGARVPVFT</sequence>
<feature type="domain" description="Mycothiol-dependent maleylpyruvate isomerase metal-binding" evidence="1">
    <location>
        <begin position="10"/>
        <end position="148"/>
    </location>
</feature>
<comment type="caution">
    <text evidence="2">The sequence shown here is derived from an EMBL/GenBank/DDBJ whole genome shotgun (WGS) entry which is preliminary data.</text>
</comment>
<dbReference type="Pfam" id="PF11716">
    <property type="entry name" value="MDMPI_N"/>
    <property type="match status" value="1"/>
</dbReference>
<evidence type="ECO:0000313" key="2">
    <source>
        <dbReference type="EMBL" id="MFC0221783.1"/>
    </source>
</evidence>
<dbReference type="SUPFAM" id="SSF109854">
    <property type="entry name" value="DinB/YfiT-like putative metalloenzymes"/>
    <property type="match status" value="1"/>
</dbReference>